<sequence>MADHINIHHPDRGERYEREALMIAELKTKIAVMETALTQSRGDLEAIFTRIKRGDPCELHMMNGDVYVITGALRDDQ</sequence>
<evidence type="ECO:0000313" key="1">
    <source>
        <dbReference type="EMBL" id="RWX78247.1"/>
    </source>
</evidence>
<dbReference type="EMBL" id="SBIP01000002">
    <property type="protein sequence ID" value="RWX78247.1"/>
    <property type="molecule type" value="Genomic_DNA"/>
</dbReference>
<evidence type="ECO:0000313" key="2">
    <source>
        <dbReference type="Proteomes" id="UP000287687"/>
    </source>
</evidence>
<keyword evidence="2" id="KW-1185">Reference proteome</keyword>
<dbReference type="RefSeq" id="WP_128442225.1">
    <property type="nucleotide sequence ID" value="NZ_SBIP01000002.1"/>
</dbReference>
<dbReference type="OrthoDB" id="8410274at2"/>
<dbReference type="Proteomes" id="UP000287687">
    <property type="component" value="Unassembled WGS sequence"/>
</dbReference>
<name>A0A3S3SEF3_9HYPH</name>
<gene>
    <name evidence="1" type="ORF">EPK99_06320</name>
</gene>
<organism evidence="1 2">
    <name type="scientific">Neorhizobium lilium</name>
    <dbReference type="NCBI Taxonomy" id="2503024"/>
    <lineage>
        <taxon>Bacteria</taxon>
        <taxon>Pseudomonadati</taxon>
        <taxon>Pseudomonadota</taxon>
        <taxon>Alphaproteobacteria</taxon>
        <taxon>Hyphomicrobiales</taxon>
        <taxon>Rhizobiaceae</taxon>
        <taxon>Rhizobium/Agrobacterium group</taxon>
        <taxon>Neorhizobium</taxon>
    </lineage>
</organism>
<reference evidence="1 2" key="1">
    <citation type="submission" date="2019-01" db="EMBL/GenBank/DDBJ databases">
        <title>The draft genome of Rhizobium sp. 24NR.</title>
        <authorList>
            <person name="Liu L."/>
            <person name="Liang L."/>
            <person name="Shi S."/>
            <person name="Xu L."/>
            <person name="Wang X."/>
            <person name="Li L."/>
            <person name="Zhang X."/>
        </authorList>
    </citation>
    <scope>NUCLEOTIDE SEQUENCE [LARGE SCALE GENOMIC DNA]</scope>
    <source>
        <strain evidence="1 2">24NR</strain>
    </source>
</reference>
<comment type="caution">
    <text evidence="1">The sequence shown here is derived from an EMBL/GenBank/DDBJ whole genome shotgun (WGS) entry which is preliminary data.</text>
</comment>
<proteinExistence type="predicted"/>
<dbReference type="AlphaFoldDB" id="A0A3S3SEF3"/>
<protein>
    <submittedName>
        <fullName evidence="1">Uncharacterized protein</fullName>
    </submittedName>
</protein>
<accession>A0A3S3SEF3</accession>